<name>A0A0J8BA79_BETVV</name>
<accession>A0A0J8BA79</accession>
<sequence>MAQLSKLKNITSILQAKEIKTDSSSMLDIVFTQSATWLSRNLNSAIYLPMVTSQYTQDLNALLQPSDLSKYHKLREGKDNNYKKTN</sequence>
<dbReference type="AlphaFoldDB" id="A0A0J8BA79"/>
<keyword evidence="2" id="KW-1185">Reference proteome</keyword>
<dbReference type="Proteomes" id="UP000035740">
    <property type="component" value="Unassembled WGS sequence"/>
</dbReference>
<reference evidence="1 2" key="1">
    <citation type="journal article" date="2014" name="Nature">
        <title>The genome of the recently domesticated crop plant sugar beet (Beta vulgaris).</title>
        <authorList>
            <person name="Dohm J.C."/>
            <person name="Minoche A.E."/>
            <person name="Holtgrawe D."/>
            <person name="Capella-Gutierrez S."/>
            <person name="Zakrzewski F."/>
            <person name="Tafer H."/>
            <person name="Rupp O."/>
            <person name="Sorensen T.R."/>
            <person name="Stracke R."/>
            <person name="Reinhardt R."/>
            <person name="Goesmann A."/>
            <person name="Kraft T."/>
            <person name="Schulz B."/>
            <person name="Stadler P.F."/>
            <person name="Schmidt T."/>
            <person name="Gabaldon T."/>
            <person name="Lehrach H."/>
            <person name="Weisshaar B."/>
            <person name="Himmelbauer H."/>
        </authorList>
    </citation>
    <scope>NUCLEOTIDE SEQUENCE [LARGE SCALE GENOMIC DNA]</scope>
    <source>
        <tissue evidence="1">Taproot</tissue>
    </source>
</reference>
<evidence type="ECO:0000313" key="2">
    <source>
        <dbReference type="Proteomes" id="UP000035740"/>
    </source>
</evidence>
<gene>
    <name evidence="1" type="ORF">BVRB_7g180790</name>
</gene>
<protein>
    <submittedName>
        <fullName evidence="1">Uncharacterized protein</fullName>
    </submittedName>
</protein>
<dbReference type="EMBL" id="KQ090359">
    <property type="protein sequence ID" value="KMS96878.1"/>
    <property type="molecule type" value="Genomic_DNA"/>
</dbReference>
<evidence type="ECO:0000313" key="1">
    <source>
        <dbReference type="EMBL" id="KMS96878.1"/>
    </source>
</evidence>
<proteinExistence type="predicted"/>
<dbReference type="Gramene" id="KMS96878">
    <property type="protein sequence ID" value="KMS96878"/>
    <property type="gene ID" value="BVRB_7g180790"/>
</dbReference>
<organism evidence="1 2">
    <name type="scientific">Beta vulgaris subsp. vulgaris</name>
    <name type="common">Beet</name>
    <dbReference type="NCBI Taxonomy" id="3555"/>
    <lineage>
        <taxon>Eukaryota</taxon>
        <taxon>Viridiplantae</taxon>
        <taxon>Streptophyta</taxon>
        <taxon>Embryophyta</taxon>
        <taxon>Tracheophyta</taxon>
        <taxon>Spermatophyta</taxon>
        <taxon>Magnoliopsida</taxon>
        <taxon>eudicotyledons</taxon>
        <taxon>Gunneridae</taxon>
        <taxon>Pentapetalae</taxon>
        <taxon>Caryophyllales</taxon>
        <taxon>Chenopodiaceae</taxon>
        <taxon>Betoideae</taxon>
        <taxon>Beta</taxon>
    </lineage>
</organism>